<organism evidence="8 9">
    <name type="scientific">Candidatus Desantisbacteria bacterium CG_4_10_14_0_8_um_filter_48_22</name>
    <dbReference type="NCBI Taxonomy" id="1974543"/>
    <lineage>
        <taxon>Bacteria</taxon>
        <taxon>Candidatus Desantisiibacteriota</taxon>
    </lineage>
</organism>
<dbReference type="InterPro" id="IPR038418">
    <property type="entry name" value="6-PTP_synth/QueD_sf"/>
</dbReference>
<name>A0A2M7SEJ8_9BACT</name>
<dbReference type="GO" id="GO:0046872">
    <property type="term" value="F:metal ion binding"/>
    <property type="evidence" value="ECO:0007669"/>
    <property type="project" value="UniProtKB-KW"/>
</dbReference>
<keyword evidence="5" id="KW-0671">Queuosine biosynthesis</keyword>
<feature type="active site" description="Proton acceptor" evidence="6">
    <location>
        <position position="23"/>
    </location>
</feature>
<feature type="binding site" evidence="7">
    <location>
        <position position="27"/>
    </location>
    <ligand>
        <name>Zn(2+)</name>
        <dbReference type="ChEBI" id="CHEBI:29105"/>
    </ligand>
</feature>
<accession>A0A2M7SEJ8</accession>
<dbReference type="GO" id="GO:0008616">
    <property type="term" value="P:tRNA queuosine(34) biosynthetic process"/>
    <property type="evidence" value="ECO:0007669"/>
    <property type="project" value="UniProtKB-KW"/>
</dbReference>
<keyword evidence="5 7" id="KW-0479">Metal-binding</keyword>
<protein>
    <recommendedName>
        <fullName evidence="3 5">6-carboxy-5,6,7,8-tetrahydropterin synthase</fullName>
        <ecNumber evidence="5">4.-.-.-</ecNumber>
    </recommendedName>
</protein>
<dbReference type="Gene3D" id="3.30.479.10">
    <property type="entry name" value="6-pyruvoyl tetrahydropterin synthase/QueD"/>
    <property type="match status" value="1"/>
</dbReference>
<evidence type="ECO:0000256" key="4">
    <source>
        <dbReference type="ARBA" id="ARBA00048807"/>
    </source>
</evidence>
<feature type="active site" description="Charge relay system" evidence="6">
    <location>
        <position position="109"/>
    </location>
</feature>
<dbReference type="SUPFAM" id="SSF55620">
    <property type="entry name" value="Tetrahydrobiopterin biosynthesis enzymes-like"/>
    <property type="match status" value="1"/>
</dbReference>
<dbReference type="GO" id="GO:0070497">
    <property type="term" value="F:6-carboxytetrahydropterin synthase activity"/>
    <property type="evidence" value="ECO:0007669"/>
    <property type="project" value="UniProtKB-EC"/>
</dbReference>
<dbReference type="PIRSF" id="PIRSF006113">
    <property type="entry name" value="PTP_synth"/>
    <property type="match status" value="1"/>
</dbReference>
<evidence type="ECO:0000256" key="2">
    <source>
        <dbReference type="ARBA" id="ARBA00008900"/>
    </source>
</evidence>
<keyword evidence="5 7" id="KW-0862">Zinc</keyword>
<dbReference type="InterPro" id="IPR007115">
    <property type="entry name" value="6-PTP_synth/QueD"/>
</dbReference>
<feature type="binding site" evidence="7">
    <location>
        <position position="29"/>
    </location>
    <ligand>
        <name>Zn(2+)</name>
        <dbReference type="ChEBI" id="CHEBI:29105"/>
    </ligand>
</feature>
<evidence type="ECO:0000256" key="3">
    <source>
        <dbReference type="ARBA" id="ARBA00018141"/>
    </source>
</evidence>
<evidence type="ECO:0000313" key="8">
    <source>
        <dbReference type="EMBL" id="PIZ17900.1"/>
    </source>
</evidence>
<evidence type="ECO:0000313" key="9">
    <source>
        <dbReference type="Proteomes" id="UP000229307"/>
    </source>
</evidence>
<comment type="pathway">
    <text evidence="1 5">Purine metabolism; 7-cyano-7-deazaguanine biosynthesis.</text>
</comment>
<feature type="active site" description="Charge relay system" evidence="6">
    <location>
        <position position="68"/>
    </location>
</feature>
<reference evidence="9" key="1">
    <citation type="submission" date="2017-09" db="EMBL/GenBank/DDBJ databases">
        <title>Depth-based differentiation of microbial function through sediment-hosted aquifers and enrichment of novel symbionts in the deep terrestrial subsurface.</title>
        <authorList>
            <person name="Probst A.J."/>
            <person name="Ladd B."/>
            <person name="Jarett J.K."/>
            <person name="Geller-Mcgrath D.E."/>
            <person name="Sieber C.M.K."/>
            <person name="Emerson J.B."/>
            <person name="Anantharaman K."/>
            <person name="Thomas B.C."/>
            <person name="Malmstrom R."/>
            <person name="Stieglmeier M."/>
            <person name="Klingl A."/>
            <person name="Woyke T."/>
            <person name="Ryan C.M."/>
            <person name="Banfield J.F."/>
        </authorList>
    </citation>
    <scope>NUCLEOTIDE SEQUENCE [LARGE SCALE GENOMIC DNA]</scope>
</reference>
<sequence>MFELRVGTDFSAAHSIRGHKGRCAKLHGHNWKVEVFLRSGKLDKLGMVRDAGEVKDIAEGFVNKNLDHAFLNQIDFFRKNNPSSENIAKFIFSGLKKILPNLVEVCVSESDSVRVVYRKK</sequence>
<dbReference type="UniPathway" id="UPA00391"/>
<gene>
    <name evidence="8" type="primary">queD</name>
    <name evidence="8" type="ORF">COY52_02230</name>
</gene>
<comment type="catalytic activity">
    <reaction evidence="4 5">
        <text>7,8-dihydroneopterin 3'-triphosphate + H2O = 6-carboxy-5,6,7,8-tetrahydropterin + triphosphate + acetaldehyde + 2 H(+)</text>
        <dbReference type="Rhea" id="RHEA:27966"/>
        <dbReference type="ChEBI" id="CHEBI:15343"/>
        <dbReference type="ChEBI" id="CHEBI:15377"/>
        <dbReference type="ChEBI" id="CHEBI:15378"/>
        <dbReference type="ChEBI" id="CHEBI:18036"/>
        <dbReference type="ChEBI" id="CHEBI:58462"/>
        <dbReference type="ChEBI" id="CHEBI:61032"/>
        <dbReference type="EC" id="4.1.2.50"/>
    </reaction>
</comment>
<comment type="similarity">
    <text evidence="2 5">Belongs to the PTPS family. QueD subfamily.</text>
</comment>
<proteinExistence type="inferred from homology"/>
<dbReference type="Proteomes" id="UP000229307">
    <property type="component" value="Unassembled WGS sequence"/>
</dbReference>
<dbReference type="NCBIfam" id="TIGR03367">
    <property type="entry name" value="queuosine_QueD"/>
    <property type="match status" value="1"/>
</dbReference>
<evidence type="ECO:0000256" key="6">
    <source>
        <dbReference type="PIRSR" id="PIRSR006113-1"/>
    </source>
</evidence>
<dbReference type="Pfam" id="PF01242">
    <property type="entry name" value="PTPS"/>
    <property type="match status" value="1"/>
</dbReference>
<feature type="binding site" evidence="7">
    <location>
        <position position="14"/>
    </location>
    <ligand>
        <name>Zn(2+)</name>
        <dbReference type="ChEBI" id="CHEBI:29105"/>
    </ligand>
</feature>
<evidence type="ECO:0000256" key="1">
    <source>
        <dbReference type="ARBA" id="ARBA00005061"/>
    </source>
</evidence>
<dbReference type="PANTHER" id="PTHR12589:SF8">
    <property type="entry name" value="6-CARBOXY-5,6,7,8-TETRAHYDROPTERIN SYNTHASE"/>
    <property type="match status" value="1"/>
</dbReference>
<keyword evidence="5" id="KW-0456">Lyase</keyword>
<comment type="caution">
    <text evidence="8">The sequence shown here is derived from an EMBL/GenBank/DDBJ whole genome shotgun (WGS) entry which is preliminary data.</text>
</comment>
<comment type="cofactor">
    <cofactor evidence="5 7">
        <name>Zn(2+)</name>
        <dbReference type="ChEBI" id="CHEBI:29105"/>
    </cofactor>
    <text evidence="5 7">Binds 1 zinc ion per subunit.</text>
</comment>
<dbReference type="EC" id="4.-.-.-" evidence="5"/>
<evidence type="ECO:0000256" key="7">
    <source>
        <dbReference type="PIRSR" id="PIRSR006113-2"/>
    </source>
</evidence>
<dbReference type="EMBL" id="PFMR01000069">
    <property type="protein sequence ID" value="PIZ17900.1"/>
    <property type="molecule type" value="Genomic_DNA"/>
</dbReference>
<evidence type="ECO:0000256" key="5">
    <source>
        <dbReference type="PIRNR" id="PIRNR006113"/>
    </source>
</evidence>
<dbReference type="AlphaFoldDB" id="A0A2M7SEJ8"/>
<dbReference type="PANTHER" id="PTHR12589">
    <property type="entry name" value="PYRUVOYL TETRAHYDROBIOPTERIN SYNTHASE"/>
    <property type="match status" value="1"/>
</dbReference>